<dbReference type="InterPro" id="IPR024615">
    <property type="entry name" value="CRISPR-assoc_Cmr2_N"/>
</dbReference>
<name>C3MN39_SACI2</name>
<sequence length="1045" mass="121006">MPKKSSSSEIGVNEFIRYKVAAILHDPPNKARIISEGHHLHISHEAEAYRIASHLSCVFPKIDSLVDKYVKNRYVDMADRLASSIDRYLGSIVYGKNSLFRENNIYLKNILQPSLYLNVSNLCFPLFSKGNYGQQFINSLIKLLSKLTPNLMLPYQIFYLIYELLWIDLPYSTGPADTRNPTHTIFDHLYATATMMNWILTFKGQGGYRRKAYLLGIDTVGVTDFISKGRKTRDLWISSYLVSSLLWYVLTLFIEEYGPDVVIFPSLRFNQFYAFYILEKLRRERIDEDIINEIRDLVTKYIFNDDKLFEKMRIPPYPIIPGRVTLILPGFKRDGDKYTSITKKARNYFVSMVKRKFDEAWKKLVNALKLYSSLRKEDGFWNLVCNVLTKTEDIVSIPPLKIRVRQVDVEKSEIFNNDDLSPDSWKVYDKKYRQLVSEFKKDKLIKVTPESHLKLFRLTKDGNLPQFGERSKRGYEFCTSCGVLPAVVIMPSEEGFEEKVVNMGLAKDENDAKKLRKLISPGERLCPWCLVKRALGTEPRLLRVLLLGDLYDLNEIVNQILEESNETEIPSTSDIASIYIFEELIKKKDEICKEDGPIQDFCNNSDKNRVSMWDWFNKNMDKGINLSVNPEDHWFNEDMRPYYRSLFRHYGIAFPSPYYALVKADSDYLGDLFEGKLTPYLSGIIDSGDYANINEKKDEVRKILNFYLSNAGSGEIIDYVRSIITAFLEDNDYTKALRMMSEHIKDHSKCYEQFISSKKYFSEIFKEGRIIVTPAWHVSISAALNRGLLAELNLINKHKGFVIYAGGDDLLAMLPVKEVLDFIKESRRAFAGSYNEKLSNMCLENGFVRFNNAYYPSLPVVGRSYSVIIAHYADPLSMVVNDSYNLLEEGKEMIKYKAKYEDEFKYVKKDVAIFRYQGLTSVIPLSLKRPIVSSTSDFSYIASILDLISDLKEKIDKGKISTSLLYDYENYKDLIILGKEYESFVNQVIKYWIKRNSQRREGAGVNFDNELFDVSFKVCNEFVKIPQDLISNIVYTLRIIYGGVK</sequence>
<reference evidence="5 6" key="1">
    <citation type="journal article" date="2009" name="Proc. Natl. Acad. Sci. U.S.A.">
        <title>Biogeography of the Sulfolobus islandicus pan-genome.</title>
        <authorList>
            <person name="Reno M.L."/>
            <person name="Held N.L."/>
            <person name="Fields C.J."/>
            <person name="Burke P.V."/>
            <person name="Whitaker R.J."/>
        </authorList>
    </citation>
    <scope>NUCLEOTIDE SEQUENCE [LARGE SCALE GENOMIC DNA]</scope>
    <source>
        <strain evidence="6">L.S.2.15 / Lassen #1</strain>
    </source>
</reference>
<dbReference type="KEGG" id="sis:LS215_0819"/>
<accession>C3MN39</accession>
<protein>
    <submittedName>
        <fullName evidence="5">CRISPR-associated protein, Crm2 family</fullName>
    </submittedName>
</protein>
<dbReference type="Proteomes" id="UP000001747">
    <property type="component" value="Chromosome"/>
</dbReference>
<dbReference type="InterPro" id="IPR013407">
    <property type="entry name" value="CRISPR-assoc_prot_Cmr2"/>
</dbReference>
<dbReference type="Gene3D" id="3.30.70.2220">
    <property type="entry name" value="CRISPR-Cas system, Cmr2 subunit, D1 domain, cysteine cluster"/>
    <property type="match status" value="1"/>
</dbReference>
<dbReference type="AlphaFoldDB" id="C3MN39"/>
<dbReference type="GO" id="GO:0000166">
    <property type="term" value="F:nucleotide binding"/>
    <property type="evidence" value="ECO:0007669"/>
    <property type="project" value="UniProtKB-KW"/>
</dbReference>
<dbReference type="EMBL" id="CP001399">
    <property type="protein sequence ID" value="ACP34879.1"/>
    <property type="molecule type" value="Genomic_DNA"/>
</dbReference>
<feature type="domain" description="Cas10/Cmr2 second palm" evidence="4">
    <location>
        <begin position="764"/>
        <end position="892"/>
    </location>
</feature>
<keyword evidence="1" id="KW-0547">Nucleotide-binding</keyword>
<dbReference type="HOGENOM" id="CLU_012640_0_0_2"/>
<evidence type="ECO:0000259" key="3">
    <source>
        <dbReference type="Pfam" id="PF12469"/>
    </source>
</evidence>
<dbReference type="OrthoDB" id="148218at2157"/>
<keyword evidence="2" id="KW-0051">Antiviral defense</keyword>
<evidence type="ECO:0000313" key="5">
    <source>
        <dbReference type="EMBL" id="ACP34879.1"/>
    </source>
</evidence>
<dbReference type="InterPro" id="IPR043128">
    <property type="entry name" value="Rev_trsase/Diguanyl_cyclase"/>
</dbReference>
<dbReference type="InterPro" id="IPR038242">
    <property type="entry name" value="Cmr2_N"/>
</dbReference>
<dbReference type="GeneID" id="7798996"/>
<evidence type="ECO:0000256" key="2">
    <source>
        <dbReference type="ARBA" id="ARBA00023118"/>
    </source>
</evidence>
<gene>
    <name evidence="5" type="ordered locus">LS215_0819</name>
</gene>
<evidence type="ECO:0000256" key="1">
    <source>
        <dbReference type="ARBA" id="ARBA00022741"/>
    </source>
</evidence>
<dbReference type="Gene3D" id="3.30.70.270">
    <property type="match status" value="1"/>
</dbReference>
<evidence type="ECO:0000313" key="6">
    <source>
        <dbReference type="Proteomes" id="UP000001747"/>
    </source>
</evidence>
<dbReference type="RefSeq" id="WP_012713268.1">
    <property type="nucleotide sequence ID" value="NC_012589.1"/>
</dbReference>
<organism evidence="5 6">
    <name type="scientific">Saccharolobus islandicus (strain L.S.2.15 / Lassen #1)</name>
    <name type="common">Sulfolobus islandicus</name>
    <dbReference type="NCBI Taxonomy" id="429572"/>
    <lineage>
        <taxon>Archaea</taxon>
        <taxon>Thermoproteota</taxon>
        <taxon>Thermoprotei</taxon>
        <taxon>Sulfolobales</taxon>
        <taxon>Sulfolobaceae</taxon>
        <taxon>Saccharolobus</taxon>
    </lineage>
</organism>
<proteinExistence type="predicted"/>
<dbReference type="Pfam" id="PF12469">
    <property type="entry name" value="Cmr2_N"/>
    <property type="match status" value="1"/>
</dbReference>
<dbReference type="NCBIfam" id="TIGR02577">
    <property type="entry name" value="cas_TM1794_Cmr2"/>
    <property type="match status" value="1"/>
</dbReference>
<dbReference type="Pfam" id="PF22335">
    <property type="entry name" value="Cas10-Cmr2_palm2"/>
    <property type="match status" value="1"/>
</dbReference>
<dbReference type="InterPro" id="IPR054767">
    <property type="entry name" value="Cas10-Cmr2_palm2"/>
</dbReference>
<evidence type="ECO:0000259" key="4">
    <source>
        <dbReference type="Pfam" id="PF22335"/>
    </source>
</evidence>
<feature type="domain" description="CRISPR-associated protein Cmr2 N-terminal" evidence="3">
    <location>
        <begin position="214"/>
        <end position="365"/>
    </location>
</feature>
<dbReference type="GO" id="GO:0051607">
    <property type="term" value="P:defense response to virus"/>
    <property type="evidence" value="ECO:0007669"/>
    <property type="project" value="UniProtKB-KW"/>
</dbReference>